<protein>
    <submittedName>
        <fullName evidence="5">AraC family transcriptional regulator</fullName>
    </submittedName>
</protein>
<evidence type="ECO:0000256" key="1">
    <source>
        <dbReference type="ARBA" id="ARBA00023015"/>
    </source>
</evidence>
<dbReference type="PANTHER" id="PTHR46796:SF13">
    <property type="entry name" value="HTH-TYPE TRANSCRIPTIONAL ACTIVATOR RHAS"/>
    <property type="match status" value="1"/>
</dbReference>
<dbReference type="Pfam" id="PF12833">
    <property type="entry name" value="HTH_18"/>
    <property type="match status" value="1"/>
</dbReference>
<evidence type="ECO:0000256" key="3">
    <source>
        <dbReference type="ARBA" id="ARBA00023163"/>
    </source>
</evidence>
<dbReference type="InterPro" id="IPR018060">
    <property type="entry name" value="HTH_AraC"/>
</dbReference>
<proteinExistence type="predicted"/>
<dbReference type="InterPro" id="IPR050204">
    <property type="entry name" value="AraC_XylS_family_regulators"/>
</dbReference>
<keyword evidence="6" id="KW-1185">Reference proteome</keyword>
<sequence length="311" mass="33678">MSDPLAEIVSLLRPRAGHGKIARGFGAWQVSRELTGEPFYCVVLDGSARLTVGSLPPMEIEAGDFVLVPALFDFHVLGLPERGGIAADIPVAPGEVCHGDLEAPANARLLVGHFYFGSPDAHLLVSLLPSLLHVRGAERLSTLVGLLTDEIRAARPARDMVLARLLDVILLEALRVAPSEKAPTGILRGLADERLAASLRRLHADPARDWTIESLAREAALSRSAFFKRFRAAIGLPPMEYLTAWRMALAKDHLRDQVLGMQEIAERIGYGSASAFSTAFTRFVGVPPSRYEVEQKQAIASWRPISAVVAG</sequence>
<dbReference type="PANTHER" id="PTHR46796">
    <property type="entry name" value="HTH-TYPE TRANSCRIPTIONAL ACTIVATOR RHAS-RELATED"/>
    <property type="match status" value="1"/>
</dbReference>
<comment type="caution">
    <text evidence="5">The sequence shown here is derived from an EMBL/GenBank/DDBJ whole genome shotgun (WGS) entry which is preliminary data.</text>
</comment>
<dbReference type="PROSITE" id="PS01124">
    <property type="entry name" value="HTH_ARAC_FAMILY_2"/>
    <property type="match status" value="1"/>
</dbReference>
<keyword evidence="2" id="KW-0238">DNA-binding</keyword>
<evidence type="ECO:0000259" key="4">
    <source>
        <dbReference type="PROSITE" id="PS01124"/>
    </source>
</evidence>
<gene>
    <name evidence="5" type="ORF">DMY87_01720</name>
</gene>
<dbReference type="RefSeq" id="WP_110789550.1">
    <property type="nucleotide sequence ID" value="NZ_QJRY01000001.1"/>
</dbReference>
<keyword evidence="3" id="KW-0804">Transcription</keyword>
<dbReference type="SMART" id="SM00342">
    <property type="entry name" value="HTH_ARAC"/>
    <property type="match status" value="1"/>
</dbReference>
<dbReference type="Pfam" id="PF12852">
    <property type="entry name" value="Cupin_6"/>
    <property type="match status" value="1"/>
</dbReference>
<dbReference type="InterPro" id="IPR032783">
    <property type="entry name" value="AraC_lig"/>
</dbReference>
<dbReference type="PROSITE" id="PS00041">
    <property type="entry name" value="HTH_ARAC_FAMILY_1"/>
    <property type="match status" value="1"/>
</dbReference>
<evidence type="ECO:0000313" key="6">
    <source>
        <dbReference type="Proteomes" id="UP000247536"/>
    </source>
</evidence>
<dbReference type="Gene3D" id="1.10.10.60">
    <property type="entry name" value="Homeodomain-like"/>
    <property type="match status" value="2"/>
</dbReference>
<dbReference type="InterPro" id="IPR018062">
    <property type="entry name" value="HTH_AraC-typ_CS"/>
</dbReference>
<evidence type="ECO:0000313" key="5">
    <source>
        <dbReference type="EMBL" id="PYB77116.1"/>
    </source>
</evidence>
<organism evidence="5 6">
    <name type="scientific">Rhizobium wuzhouense</name>
    <dbReference type="NCBI Taxonomy" id="1986026"/>
    <lineage>
        <taxon>Bacteria</taxon>
        <taxon>Pseudomonadati</taxon>
        <taxon>Pseudomonadota</taxon>
        <taxon>Alphaproteobacteria</taxon>
        <taxon>Hyphomicrobiales</taxon>
        <taxon>Rhizobiaceae</taxon>
        <taxon>Rhizobium/Agrobacterium group</taxon>
        <taxon>Rhizobium</taxon>
    </lineage>
</organism>
<reference evidence="5 6" key="1">
    <citation type="submission" date="2018-06" db="EMBL/GenBank/DDBJ databases">
        <title>Rhizobium wuzhouense sp. nov., isolated from roots of Oryza officinalis.</title>
        <authorList>
            <person name="Yuan T."/>
        </authorList>
    </citation>
    <scope>NUCLEOTIDE SEQUENCE [LARGE SCALE GENOMIC DNA]</scope>
    <source>
        <strain evidence="5 6">W44</strain>
    </source>
</reference>
<keyword evidence="1" id="KW-0805">Transcription regulation</keyword>
<dbReference type="SUPFAM" id="SSF46689">
    <property type="entry name" value="Homeodomain-like"/>
    <property type="match status" value="2"/>
</dbReference>
<dbReference type="InterPro" id="IPR020449">
    <property type="entry name" value="Tscrpt_reg_AraC-type_HTH"/>
</dbReference>
<name>A0ABX5NZJ3_9HYPH</name>
<feature type="domain" description="HTH araC/xylS-type" evidence="4">
    <location>
        <begin position="196"/>
        <end position="294"/>
    </location>
</feature>
<dbReference type="PRINTS" id="PR00032">
    <property type="entry name" value="HTHARAC"/>
</dbReference>
<evidence type="ECO:0000256" key="2">
    <source>
        <dbReference type="ARBA" id="ARBA00023125"/>
    </source>
</evidence>
<accession>A0ABX5NZJ3</accession>
<dbReference type="InterPro" id="IPR009057">
    <property type="entry name" value="Homeodomain-like_sf"/>
</dbReference>
<dbReference type="Proteomes" id="UP000247536">
    <property type="component" value="Unassembled WGS sequence"/>
</dbReference>
<dbReference type="EMBL" id="QJRY01000001">
    <property type="protein sequence ID" value="PYB77116.1"/>
    <property type="molecule type" value="Genomic_DNA"/>
</dbReference>